<dbReference type="CDD" id="cd00431">
    <property type="entry name" value="cysteine_hydrolases"/>
    <property type="match status" value="1"/>
</dbReference>
<protein>
    <recommendedName>
        <fullName evidence="7">Isochorismatase family protein family</fullName>
    </recommendedName>
</protein>
<feature type="domain" description="Fe2OG dioxygenase" evidence="4">
    <location>
        <begin position="458"/>
        <end position="576"/>
    </location>
</feature>
<dbReference type="Gene3D" id="2.60.120.590">
    <property type="entry name" value="Alpha-ketoglutarate-dependent dioxygenase AlkB-like"/>
    <property type="match status" value="1"/>
</dbReference>
<evidence type="ECO:0000259" key="4">
    <source>
        <dbReference type="PROSITE" id="PS51471"/>
    </source>
</evidence>
<dbReference type="InterPro" id="IPR027450">
    <property type="entry name" value="AlkB-like"/>
</dbReference>
<dbReference type="SUPFAM" id="SSF47616">
    <property type="entry name" value="GST C-terminal domain-like"/>
    <property type="match status" value="1"/>
</dbReference>
<evidence type="ECO:0008006" key="7">
    <source>
        <dbReference type="Google" id="ProtNLM"/>
    </source>
</evidence>
<evidence type="ECO:0000256" key="2">
    <source>
        <dbReference type="SAM" id="MobiDB-lite"/>
    </source>
</evidence>
<dbReference type="EMBL" id="ML736170">
    <property type="protein sequence ID" value="KAE8381476.1"/>
    <property type="molecule type" value="Genomic_DNA"/>
</dbReference>
<reference evidence="5 6" key="1">
    <citation type="submission" date="2019-04" db="EMBL/GenBank/DDBJ databases">
        <title>Friends and foes A comparative genomics studyof 23 Aspergillus species from section Flavi.</title>
        <authorList>
            <consortium name="DOE Joint Genome Institute"/>
            <person name="Kjaerbolling I."/>
            <person name="Vesth T."/>
            <person name="Frisvad J.C."/>
            <person name="Nybo J.L."/>
            <person name="Theobald S."/>
            <person name="Kildgaard S."/>
            <person name="Isbrandt T."/>
            <person name="Kuo A."/>
            <person name="Sato A."/>
            <person name="Lyhne E.K."/>
            <person name="Kogle M.E."/>
            <person name="Wiebenga A."/>
            <person name="Kun R.S."/>
            <person name="Lubbers R.J."/>
            <person name="Makela M.R."/>
            <person name="Barry K."/>
            <person name="Chovatia M."/>
            <person name="Clum A."/>
            <person name="Daum C."/>
            <person name="Haridas S."/>
            <person name="He G."/>
            <person name="LaButti K."/>
            <person name="Lipzen A."/>
            <person name="Mondo S."/>
            <person name="Riley R."/>
            <person name="Salamov A."/>
            <person name="Simmons B.A."/>
            <person name="Magnuson J.K."/>
            <person name="Henrissat B."/>
            <person name="Mortensen U.H."/>
            <person name="Larsen T.O."/>
            <person name="Devries R.P."/>
            <person name="Grigoriev I.V."/>
            <person name="Machida M."/>
            <person name="Baker S.E."/>
            <person name="Andersen M.R."/>
        </authorList>
    </citation>
    <scope>NUCLEOTIDE SEQUENCE [LARGE SCALE GENOMIC DNA]</scope>
    <source>
        <strain evidence="5 6">IBT 29228</strain>
    </source>
</reference>
<dbReference type="InterPro" id="IPR037151">
    <property type="entry name" value="AlkB-like_sf"/>
</dbReference>
<dbReference type="InterPro" id="IPR036380">
    <property type="entry name" value="Isochorismatase-like_sf"/>
</dbReference>
<comment type="similarity">
    <text evidence="1">Belongs to the isochorismatase family.</text>
</comment>
<dbReference type="Proteomes" id="UP000326198">
    <property type="component" value="Unassembled WGS sequence"/>
</dbReference>
<dbReference type="Pfam" id="PF00857">
    <property type="entry name" value="Isochorismatase"/>
    <property type="match status" value="1"/>
</dbReference>
<evidence type="ECO:0000313" key="6">
    <source>
        <dbReference type="Proteomes" id="UP000326198"/>
    </source>
</evidence>
<dbReference type="AlphaFoldDB" id="A0A5N7BI71"/>
<dbReference type="Gene3D" id="1.20.1050.10">
    <property type="match status" value="1"/>
</dbReference>
<name>A0A5N7BI71_9EURO</name>
<dbReference type="SUPFAM" id="SSF51197">
    <property type="entry name" value="Clavaminate synthase-like"/>
    <property type="match status" value="1"/>
</dbReference>
<feature type="region of interest" description="Disordered" evidence="2">
    <location>
        <begin position="319"/>
        <end position="370"/>
    </location>
</feature>
<feature type="region of interest" description="Disordered" evidence="2">
    <location>
        <begin position="505"/>
        <end position="524"/>
    </location>
</feature>
<dbReference type="PANTHER" id="PTHR31212:SF5">
    <property type="entry name" value="ISOCHORISMATASE FAMILY PROTEIN FAMILY (AFU_ORTHOLOGUE AFUA_3G14500)"/>
    <property type="match status" value="1"/>
</dbReference>
<accession>A0A5N7BI71</accession>
<dbReference type="InterPro" id="IPR005123">
    <property type="entry name" value="Oxoglu/Fe-dep_dioxygenase_dom"/>
</dbReference>
<keyword evidence="6" id="KW-1185">Reference proteome</keyword>
<evidence type="ECO:0000256" key="1">
    <source>
        <dbReference type="ARBA" id="ARBA00006336"/>
    </source>
</evidence>
<dbReference type="InterPro" id="IPR010987">
    <property type="entry name" value="Glutathione-S-Trfase_C-like"/>
</dbReference>
<feature type="region of interest" description="Disordered" evidence="2">
    <location>
        <begin position="86"/>
        <end position="108"/>
    </location>
</feature>
<dbReference type="InterPro" id="IPR032854">
    <property type="entry name" value="ALKBH3"/>
</dbReference>
<dbReference type="InterPro" id="IPR000868">
    <property type="entry name" value="Isochorismatase-like_dom"/>
</dbReference>
<dbReference type="Gene3D" id="3.40.50.850">
    <property type="entry name" value="Isochorismatase-like"/>
    <property type="match status" value="1"/>
</dbReference>
<dbReference type="PROSITE" id="PS51471">
    <property type="entry name" value="FE2OG_OXY"/>
    <property type="match status" value="1"/>
</dbReference>
<evidence type="ECO:0000313" key="5">
    <source>
        <dbReference type="EMBL" id="KAE8381476.1"/>
    </source>
</evidence>
<dbReference type="InterPro" id="IPR036282">
    <property type="entry name" value="Glutathione-S-Trfase_C_sf"/>
</dbReference>
<gene>
    <name evidence="5" type="ORF">BDV26DRAFT_77833</name>
</gene>
<dbReference type="SUPFAM" id="SSF52499">
    <property type="entry name" value="Isochorismatase-like hydrolases"/>
    <property type="match status" value="1"/>
</dbReference>
<dbReference type="PROSITE" id="PS50405">
    <property type="entry name" value="GST_CTER"/>
    <property type="match status" value="1"/>
</dbReference>
<dbReference type="CDD" id="cd00299">
    <property type="entry name" value="GST_C_family"/>
    <property type="match status" value="1"/>
</dbReference>
<feature type="domain" description="GST C-terminal" evidence="3">
    <location>
        <begin position="692"/>
        <end position="819"/>
    </location>
</feature>
<dbReference type="Pfam" id="PF13410">
    <property type="entry name" value="GST_C_2"/>
    <property type="match status" value="1"/>
</dbReference>
<organism evidence="5 6">
    <name type="scientific">Aspergillus bertholletiae</name>
    <dbReference type="NCBI Taxonomy" id="1226010"/>
    <lineage>
        <taxon>Eukaryota</taxon>
        <taxon>Fungi</taxon>
        <taxon>Dikarya</taxon>
        <taxon>Ascomycota</taxon>
        <taxon>Pezizomycotina</taxon>
        <taxon>Eurotiomycetes</taxon>
        <taxon>Eurotiomycetidae</taxon>
        <taxon>Eurotiales</taxon>
        <taxon>Aspergillaceae</taxon>
        <taxon>Aspergillus</taxon>
        <taxon>Aspergillus subgen. Circumdati</taxon>
    </lineage>
</organism>
<dbReference type="PANTHER" id="PTHR31212">
    <property type="entry name" value="ALPHA-KETOGLUTARATE-DEPENDENT DIOXYGENASE ALKB HOMOLOG 3"/>
    <property type="match status" value="1"/>
</dbReference>
<evidence type="ECO:0000259" key="3">
    <source>
        <dbReference type="PROSITE" id="PS50405"/>
    </source>
</evidence>
<dbReference type="GO" id="GO:0006307">
    <property type="term" value="P:DNA alkylation repair"/>
    <property type="evidence" value="ECO:0007669"/>
    <property type="project" value="InterPro"/>
</dbReference>
<dbReference type="OrthoDB" id="445341at2759"/>
<dbReference type="Pfam" id="PF13532">
    <property type="entry name" value="2OG-FeII_Oxy_2"/>
    <property type="match status" value="1"/>
</dbReference>
<sequence>MTYVPRLGNIPFIQTRKALLLLDFQNDFVRPSGALHVPNTADFLETLPHLVSAFRRAGEVIWVRTQYESCRPWITPDEQEYVVLAPETATKRPRSEKSTSPTSVDAQAPVDEEAFLSSEPSKCCRPQTPGVQFPAPILAAIDAESDTLVDKSDYSALQNQGLILSLRTRFVTELYLCGSLCNASVYATALDAVRLGFSVTLIEDCLGFRSFPRYEEAMRRMADIFGASGITTEELFEELDWQETDAIARKGGNRPARNATSAGIEGVMDDLDVKPAKPTTAVEPELTEQVAPPVDLAASLGGVPLEDHDDILASVARTRHTRAAEKAQKARMKVRRGQRVDAKAESASRTESRRSTKSKPSRDIRKPGDAIGEGDSRIVYDLDLPANAFEEIRTEVAWQKMYHMSGEVPRLVAVQGQPLSDGSIPIYRHPADESPPLQPFTTTVDRVRIIVERILRHPLNHVLIQLYRDGQDRISEHSDKTLDIVRGSSICNVSLGAQRVMMLRSKAQSPEAEEGESSRATQRVPMPHESLFILGEKTNMRWLHGIRPDKRADKEKSVEERAYGGERISLTFRHIGTFLNPAGDTIWGQGAVSKSQGQANAVIHGDPAGTERLIRAFGEENHAIDFDWDAVYGAGFDVVNFVTASANKLLPGEDIVANLRVLLCLSEHGIRYNLETPSSGKNNGPVFIDSDGTKVSGDINILTHLTRHSAELNRPGVEPLRGGDQIVEIDDLLKSWREHQKEGKEGHLRALDAWERILVGRYYLNGPTFGLDDCALWPVLREIVQDRGPFSTKAYRNLAQYYQRVENRGFVKKSLEELK</sequence>
<proteinExistence type="inferred from homology"/>
<dbReference type="GO" id="GO:0051213">
    <property type="term" value="F:dioxygenase activity"/>
    <property type="evidence" value="ECO:0007669"/>
    <property type="project" value="InterPro"/>
</dbReference>
<feature type="compositionally biased region" description="Basic and acidic residues" evidence="2">
    <location>
        <begin position="338"/>
        <end position="370"/>
    </location>
</feature>